<comment type="caution">
    <text evidence="1">The sequence shown here is derived from an EMBL/GenBank/DDBJ whole genome shotgun (WGS) entry which is preliminary data.</text>
</comment>
<dbReference type="GO" id="GO:0032298">
    <property type="term" value="P:positive regulation of DNA-templated DNA replication initiation"/>
    <property type="evidence" value="ECO:0007669"/>
    <property type="project" value="TreeGrafter"/>
</dbReference>
<gene>
    <name evidence="1" type="ORF">C8P66_11646</name>
</gene>
<keyword evidence="2" id="KW-1185">Reference proteome</keyword>
<sequence length="149" mass="16588">MTEIAFYHLTRSTLEQTLPRLLGRVLDQKGRAMVLLGEPARLPTLDQALWTCADPDWLPHGTPETGHAALQPIWLTGEDAPAPNGAKFLFLADGATSAHLAEYDRVFDLFDGENPEAVAAARARWRDWKAAGHALAYWQQGERGWERKA</sequence>
<dbReference type="EMBL" id="QKYU01000016">
    <property type="protein sequence ID" value="PZW43125.1"/>
    <property type="molecule type" value="Genomic_DNA"/>
</dbReference>
<organism evidence="1 2">
    <name type="scientific">Humitalea rosea</name>
    <dbReference type="NCBI Taxonomy" id="990373"/>
    <lineage>
        <taxon>Bacteria</taxon>
        <taxon>Pseudomonadati</taxon>
        <taxon>Pseudomonadota</taxon>
        <taxon>Alphaproteobacteria</taxon>
        <taxon>Acetobacterales</taxon>
        <taxon>Roseomonadaceae</taxon>
        <taxon>Humitalea</taxon>
    </lineage>
</organism>
<dbReference type="GO" id="GO:0006260">
    <property type="term" value="P:DNA replication"/>
    <property type="evidence" value="ECO:0007669"/>
    <property type="project" value="InterPro"/>
</dbReference>
<dbReference type="Proteomes" id="UP000249688">
    <property type="component" value="Unassembled WGS sequence"/>
</dbReference>
<dbReference type="RefSeq" id="WP_111399000.1">
    <property type="nucleotide sequence ID" value="NZ_QKYU01000016.1"/>
</dbReference>
<proteinExistence type="predicted"/>
<dbReference type="GO" id="GO:0003677">
    <property type="term" value="F:DNA binding"/>
    <property type="evidence" value="ECO:0007669"/>
    <property type="project" value="InterPro"/>
</dbReference>
<reference evidence="1 2" key="1">
    <citation type="submission" date="2018-06" db="EMBL/GenBank/DDBJ databases">
        <title>Genomic Encyclopedia of Archaeal and Bacterial Type Strains, Phase II (KMG-II): from individual species to whole genera.</title>
        <authorList>
            <person name="Goeker M."/>
        </authorList>
    </citation>
    <scope>NUCLEOTIDE SEQUENCE [LARGE SCALE GENOMIC DNA]</scope>
    <source>
        <strain evidence="1 2">DSM 24525</strain>
    </source>
</reference>
<dbReference type="PANTHER" id="PTHR38767:SF1">
    <property type="entry name" value="DNA POLYMERASE III SUBUNIT CHI"/>
    <property type="match status" value="1"/>
</dbReference>
<accession>A0A2W7IDK9</accession>
<evidence type="ECO:0000313" key="1">
    <source>
        <dbReference type="EMBL" id="PZW43125.1"/>
    </source>
</evidence>
<dbReference type="InterPro" id="IPR036768">
    <property type="entry name" value="PolIII_chi_sf"/>
</dbReference>
<dbReference type="NCBIfam" id="NF004347">
    <property type="entry name" value="PRK05728.1-4"/>
    <property type="match status" value="1"/>
</dbReference>
<protein>
    <submittedName>
        <fullName evidence="1">DNA polymerase III chi subunit</fullName>
    </submittedName>
</protein>
<dbReference type="Pfam" id="PF04364">
    <property type="entry name" value="DNA_pol3_chi"/>
    <property type="match status" value="1"/>
</dbReference>
<dbReference type="SUPFAM" id="SSF102400">
    <property type="entry name" value="DNA polymerase III chi subunit"/>
    <property type="match status" value="1"/>
</dbReference>
<dbReference type="AlphaFoldDB" id="A0A2W7IDK9"/>
<dbReference type="PANTHER" id="PTHR38767">
    <property type="entry name" value="DNA POLYMERASE III SUBUNIT CHI"/>
    <property type="match status" value="1"/>
</dbReference>
<name>A0A2W7IDK9_9PROT</name>
<dbReference type="InterPro" id="IPR007459">
    <property type="entry name" value="DNA_pol3_chi"/>
</dbReference>
<dbReference type="OrthoDB" id="9795973at2"/>
<dbReference type="GO" id="GO:0003887">
    <property type="term" value="F:DNA-directed DNA polymerase activity"/>
    <property type="evidence" value="ECO:0007669"/>
    <property type="project" value="InterPro"/>
</dbReference>
<dbReference type="Gene3D" id="3.40.50.10110">
    <property type="entry name" value="DNA polymerase III subunit chi"/>
    <property type="match status" value="1"/>
</dbReference>
<evidence type="ECO:0000313" key="2">
    <source>
        <dbReference type="Proteomes" id="UP000249688"/>
    </source>
</evidence>